<protein>
    <recommendedName>
        <fullName evidence="5">AAA+ ATPase domain-containing protein</fullName>
    </recommendedName>
</protein>
<feature type="domain" description="AAA" evidence="1">
    <location>
        <begin position="26"/>
        <end position="144"/>
    </location>
</feature>
<evidence type="ECO:0000259" key="1">
    <source>
        <dbReference type="Pfam" id="PF13173"/>
    </source>
</evidence>
<proteinExistence type="predicted"/>
<evidence type="ECO:0000313" key="4">
    <source>
        <dbReference type="Proteomes" id="UP000346198"/>
    </source>
</evidence>
<name>A0A6C2UQI7_9BACT</name>
<dbReference type="InterPro" id="IPR025420">
    <property type="entry name" value="DUF4143"/>
</dbReference>
<keyword evidence="4" id="KW-1185">Reference proteome</keyword>
<dbReference type="PANTHER" id="PTHR43566:SF2">
    <property type="entry name" value="DUF4143 DOMAIN-CONTAINING PROTEIN"/>
    <property type="match status" value="1"/>
</dbReference>
<evidence type="ECO:0008006" key="5">
    <source>
        <dbReference type="Google" id="ProtNLM"/>
    </source>
</evidence>
<dbReference type="InterPro" id="IPR041682">
    <property type="entry name" value="AAA_14"/>
</dbReference>
<gene>
    <name evidence="3" type="ORF">SCARR_04422</name>
</gene>
<dbReference type="AlphaFoldDB" id="A0A6C2UQI7"/>
<reference evidence="3 4" key="1">
    <citation type="submission" date="2019-04" db="EMBL/GenBank/DDBJ databases">
        <authorList>
            <person name="Van Vliet M D."/>
        </authorList>
    </citation>
    <scope>NUCLEOTIDE SEQUENCE [LARGE SCALE GENOMIC DNA]</scope>
    <source>
        <strain evidence="3 4">F21</strain>
    </source>
</reference>
<dbReference type="InterPro" id="IPR027417">
    <property type="entry name" value="P-loop_NTPase"/>
</dbReference>
<evidence type="ECO:0000259" key="2">
    <source>
        <dbReference type="Pfam" id="PF13635"/>
    </source>
</evidence>
<dbReference type="SUPFAM" id="SSF52540">
    <property type="entry name" value="P-loop containing nucleoside triphosphate hydrolases"/>
    <property type="match status" value="1"/>
</dbReference>
<dbReference type="Pfam" id="PF13173">
    <property type="entry name" value="AAA_14"/>
    <property type="match status" value="1"/>
</dbReference>
<dbReference type="EMBL" id="CAAHFH010000002">
    <property type="protein sequence ID" value="VGO22339.1"/>
    <property type="molecule type" value="Genomic_DNA"/>
</dbReference>
<organism evidence="3 4">
    <name type="scientific">Pontiella sulfatireligans</name>
    <dbReference type="NCBI Taxonomy" id="2750658"/>
    <lineage>
        <taxon>Bacteria</taxon>
        <taxon>Pseudomonadati</taxon>
        <taxon>Kiritimatiellota</taxon>
        <taxon>Kiritimatiellia</taxon>
        <taxon>Kiritimatiellales</taxon>
        <taxon>Pontiellaceae</taxon>
        <taxon>Pontiella</taxon>
    </lineage>
</organism>
<evidence type="ECO:0000313" key="3">
    <source>
        <dbReference type="EMBL" id="VGO22339.1"/>
    </source>
</evidence>
<dbReference type="PANTHER" id="PTHR43566">
    <property type="entry name" value="CONSERVED PROTEIN"/>
    <property type="match status" value="1"/>
</dbReference>
<dbReference type="Pfam" id="PF13635">
    <property type="entry name" value="DUF4143"/>
    <property type="match status" value="1"/>
</dbReference>
<dbReference type="Gene3D" id="3.40.50.300">
    <property type="entry name" value="P-loop containing nucleotide triphosphate hydrolases"/>
    <property type="match status" value="1"/>
</dbReference>
<accession>A0A6C2UQI7</accession>
<feature type="domain" description="DUF4143" evidence="2">
    <location>
        <begin position="184"/>
        <end position="342"/>
    </location>
</feature>
<dbReference type="Proteomes" id="UP000346198">
    <property type="component" value="Unassembled WGS sequence"/>
</dbReference>
<sequence>MMVGHCFVMITRQEELRIRDSLSDFPAVGILGPRQVGKTTLAKQLETVFPESVYFDFENPDVLARMSNPTLFLRPLQDRLVVLDEVQRAPELFPVLRSLIDENRISGRFLLLGSASPDLLKQSSESLAGRVRYHELQPFNLFELSGSVSEDRLWLRGGFPSSVLAHSDSKSMDWLEMFIRTFLERDLNELNFSLPSVQLRRFWTMLAHSQGQQFNASRFALSLGVTDKTVRRWLDVFTDTFMVRQLQPWLPNIGKRLMKMPKTYVSDSGLVHRLLGIDTQDQLLSHPVCGHSWEGFVIQQVAAMMPFRTELYHYRTRSGAEIDLLLKLPGRSQLTAIEIKRSLSPKLARGFWNAMEDTECDRAFVIYPGNDSWPIAENVNTLPITMLPTIFE</sequence>